<protein>
    <submittedName>
        <fullName evidence="2">Glutaredoxin 3</fullName>
    </submittedName>
</protein>
<accession>A0A0V8HPA4</accession>
<evidence type="ECO:0000313" key="3">
    <source>
        <dbReference type="Proteomes" id="UP000181997"/>
    </source>
</evidence>
<dbReference type="Pfam" id="PF00462">
    <property type="entry name" value="Glutaredoxin"/>
    <property type="match status" value="1"/>
</dbReference>
<dbReference type="Proteomes" id="UP000181997">
    <property type="component" value="Unassembled WGS sequence"/>
</dbReference>
<evidence type="ECO:0000259" key="1">
    <source>
        <dbReference type="Pfam" id="PF00462"/>
    </source>
</evidence>
<dbReference type="Gene3D" id="3.40.30.10">
    <property type="entry name" value="Glutaredoxin"/>
    <property type="match status" value="1"/>
</dbReference>
<sequence>MNQELMIELYTRPTCSDCQAAKEYLSEQHIEYNHKDVGADESLEAEMKETFGSRIVPAFAFYKKGLLGKKKLVKSLIGFEQNREEIEELLGMKKE</sequence>
<reference evidence="3" key="1">
    <citation type="submission" date="2016-08" db="EMBL/GenBank/DDBJ databases">
        <authorList>
            <person name="Varghese N."/>
            <person name="Submissions Spin"/>
        </authorList>
    </citation>
    <scope>NUCLEOTIDE SEQUENCE [LARGE SCALE GENOMIC DNA]</scope>
    <source>
        <strain evidence="3">SGD-1123</strain>
    </source>
</reference>
<dbReference type="OrthoDB" id="9795531at2"/>
<organism evidence="2 3">
    <name type="scientific">[Bacillus] enclensis</name>
    <dbReference type="NCBI Taxonomy" id="1402860"/>
    <lineage>
        <taxon>Bacteria</taxon>
        <taxon>Bacillati</taxon>
        <taxon>Bacillota</taxon>
        <taxon>Bacilli</taxon>
        <taxon>Bacillales</taxon>
        <taxon>Bacillaceae</taxon>
        <taxon>Rossellomorea</taxon>
    </lineage>
</organism>
<dbReference type="CDD" id="cd02976">
    <property type="entry name" value="NrdH"/>
    <property type="match status" value="1"/>
</dbReference>
<dbReference type="SUPFAM" id="SSF52833">
    <property type="entry name" value="Thioredoxin-like"/>
    <property type="match status" value="1"/>
</dbReference>
<name>A0A0V8HPA4_9BACI</name>
<dbReference type="EMBL" id="FMAU01000001">
    <property type="protein sequence ID" value="SCB73791.1"/>
    <property type="molecule type" value="Genomic_DNA"/>
</dbReference>
<dbReference type="AlphaFoldDB" id="A0A0V8HPA4"/>
<dbReference type="RefSeq" id="WP_058297108.1">
    <property type="nucleotide sequence ID" value="NZ_FMAU01000001.1"/>
</dbReference>
<dbReference type="InterPro" id="IPR036249">
    <property type="entry name" value="Thioredoxin-like_sf"/>
</dbReference>
<dbReference type="PROSITE" id="PS51354">
    <property type="entry name" value="GLUTAREDOXIN_2"/>
    <property type="match status" value="1"/>
</dbReference>
<proteinExistence type="predicted"/>
<gene>
    <name evidence="2" type="ORF">GA0061094_0173</name>
</gene>
<feature type="domain" description="Glutaredoxin" evidence="1">
    <location>
        <begin position="7"/>
        <end position="58"/>
    </location>
</feature>
<evidence type="ECO:0000313" key="2">
    <source>
        <dbReference type="EMBL" id="SCB73791.1"/>
    </source>
</evidence>
<dbReference type="InterPro" id="IPR002109">
    <property type="entry name" value="Glutaredoxin"/>
</dbReference>
<keyword evidence="3" id="KW-1185">Reference proteome</keyword>